<proteinExistence type="inferred from homology"/>
<sequence>MKSSLIQNNLSADLPAIESAQGVWLTDTRGKRYLDACSGAVVTTIGHGNPAVIAAMAEQAQHVTFTHRGAFTSVQTEQLADRLAALTGYAGVWFVSSGSEAVEAALQFALQYFREIGQPERQWFLSSSQSYHGNTLGGLSLSGHARRSVAGELAHAFHTLPTPYTYRDSAGLSESDYADALLVLAREQFVEHAHHLAGIVIEPVGGATLSATVPPAHYLVGLKSLCEEFGVLFIADEVMTGLGRAGRMLASDHWGIKPDLVATGKGLGAGYTPIAATLVSERVISAIEQGSGRIQGGHTYAGNPLSIAIASAVIEVLVSEDLVARGARMAVYLREQLENLAASHPVIGDVRGVGMLLALEFVQNRETREVTLPQGQLGRRVAAAALRHGVIIYVATGGFNEAAAVSPPLTISTEEIDYLVAGLDLALSEVESQLLDEGALALVAGVGA</sequence>
<dbReference type="Gene3D" id="3.90.1150.10">
    <property type="entry name" value="Aspartate Aminotransferase, domain 1"/>
    <property type="match status" value="1"/>
</dbReference>
<comment type="similarity">
    <text evidence="1 3">Belongs to the class-III pyridoxal-phosphate-dependent aminotransferase family.</text>
</comment>
<dbReference type="InterPro" id="IPR015421">
    <property type="entry name" value="PyrdxlP-dep_Trfase_major"/>
</dbReference>
<reference evidence="4 5" key="1">
    <citation type="submission" date="2017-04" db="EMBL/GenBank/DDBJ databases">
        <title>Comparative genome analysis of Subtercola boreus.</title>
        <authorList>
            <person name="Cho Y.-J."/>
            <person name="Cho A."/>
            <person name="Kim O.-S."/>
            <person name="Lee J.-I."/>
        </authorList>
    </citation>
    <scope>NUCLEOTIDE SEQUENCE [LARGE SCALE GENOMIC DNA]</scope>
    <source>
        <strain evidence="4 5">K300</strain>
    </source>
</reference>
<protein>
    <recommendedName>
        <fullName evidence="6">Aspartate aminotransferase family protein</fullName>
    </recommendedName>
</protein>
<dbReference type="PANTHER" id="PTHR43094:SF1">
    <property type="entry name" value="AMINOTRANSFERASE CLASS-III"/>
    <property type="match status" value="1"/>
</dbReference>
<dbReference type="EMBL" id="NBWZ01000001">
    <property type="protein sequence ID" value="RFA10898.1"/>
    <property type="molecule type" value="Genomic_DNA"/>
</dbReference>
<organism evidence="4 5">
    <name type="scientific">Subtercola boreus</name>
    <dbReference type="NCBI Taxonomy" id="120213"/>
    <lineage>
        <taxon>Bacteria</taxon>
        <taxon>Bacillati</taxon>
        <taxon>Actinomycetota</taxon>
        <taxon>Actinomycetes</taxon>
        <taxon>Micrococcales</taxon>
        <taxon>Microbacteriaceae</taxon>
        <taxon>Subtercola</taxon>
    </lineage>
</organism>
<comment type="caution">
    <text evidence="4">The sequence shown here is derived from an EMBL/GenBank/DDBJ whole genome shotgun (WGS) entry which is preliminary data.</text>
</comment>
<evidence type="ECO:0008006" key="6">
    <source>
        <dbReference type="Google" id="ProtNLM"/>
    </source>
</evidence>
<dbReference type="InterPro" id="IPR005814">
    <property type="entry name" value="Aminotrans_3"/>
</dbReference>
<dbReference type="InterPro" id="IPR015424">
    <property type="entry name" value="PyrdxlP-dep_Trfase"/>
</dbReference>
<dbReference type="CDD" id="cd00610">
    <property type="entry name" value="OAT_like"/>
    <property type="match status" value="1"/>
</dbReference>
<dbReference type="Pfam" id="PF00202">
    <property type="entry name" value="Aminotran_3"/>
    <property type="match status" value="1"/>
</dbReference>
<dbReference type="InterPro" id="IPR015422">
    <property type="entry name" value="PyrdxlP-dep_Trfase_small"/>
</dbReference>
<dbReference type="RefSeq" id="WP_116416275.1">
    <property type="nucleotide sequence ID" value="NZ_NBWZ01000001.1"/>
</dbReference>
<dbReference type="SUPFAM" id="SSF53383">
    <property type="entry name" value="PLP-dependent transferases"/>
    <property type="match status" value="1"/>
</dbReference>
<dbReference type="AlphaFoldDB" id="A0A3E0VN72"/>
<dbReference type="OrthoDB" id="9801834at2"/>
<keyword evidence="2 3" id="KW-0663">Pyridoxal phosphate</keyword>
<dbReference type="GO" id="GO:0030170">
    <property type="term" value="F:pyridoxal phosphate binding"/>
    <property type="evidence" value="ECO:0007669"/>
    <property type="project" value="InterPro"/>
</dbReference>
<name>A0A3E0VN72_9MICO</name>
<dbReference type="Proteomes" id="UP000256486">
    <property type="component" value="Unassembled WGS sequence"/>
</dbReference>
<evidence type="ECO:0000256" key="3">
    <source>
        <dbReference type="RuleBase" id="RU003560"/>
    </source>
</evidence>
<keyword evidence="5" id="KW-1185">Reference proteome</keyword>
<gene>
    <name evidence="4" type="ORF">B7R54_18055</name>
</gene>
<dbReference type="InterPro" id="IPR049704">
    <property type="entry name" value="Aminotrans_3_PPA_site"/>
</dbReference>
<evidence type="ECO:0000313" key="5">
    <source>
        <dbReference type="Proteomes" id="UP000256486"/>
    </source>
</evidence>
<evidence type="ECO:0000256" key="1">
    <source>
        <dbReference type="ARBA" id="ARBA00008954"/>
    </source>
</evidence>
<dbReference type="GO" id="GO:0008483">
    <property type="term" value="F:transaminase activity"/>
    <property type="evidence" value="ECO:0007669"/>
    <property type="project" value="InterPro"/>
</dbReference>
<dbReference type="PIRSF" id="PIRSF000521">
    <property type="entry name" value="Transaminase_4ab_Lys_Orn"/>
    <property type="match status" value="1"/>
</dbReference>
<dbReference type="PROSITE" id="PS00600">
    <property type="entry name" value="AA_TRANSFER_CLASS_3"/>
    <property type="match status" value="1"/>
</dbReference>
<dbReference type="Gene3D" id="3.40.640.10">
    <property type="entry name" value="Type I PLP-dependent aspartate aminotransferase-like (Major domain)"/>
    <property type="match status" value="1"/>
</dbReference>
<evidence type="ECO:0000313" key="4">
    <source>
        <dbReference type="EMBL" id="RFA10898.1"/>
    </source>
</evidence>
<accession>A0A3E0VN72</accession>
<evidence type="ECO:0000256" key="2">
    <source>
        <dbReference type="ARBA" id="ARBA00022898"/>
    </source>
</evidence>
<dbReference type="PANTHER" id="PTHR43094">
    <property type="entry name" value="AMINOTRANSFERASE"/>
    <property type="match status" value="1"/>
</dbReference>